<dbReference type="PANTHER" id="PTHR11686:SF9">
    <property type="entry name" value="RE13973P"/>
    <property type="match status" value="1"/>
</dbReference>
<evidence type="ECO:0000256" key="1">
    <source>
        <dbReference type="SAM" id="Phobius"/>
    </source>
</evidence>
<dbReference type="GO" id="GO:0006751">
    <property type="term" value="P:glutathione catabolic process"/>
    <property type="evidence" value="ECO:0007669"/>
    <property type="project" value="InterPro"/>
</dbReference>
<dbReference type="SUPFAM" id="SSF56235">
    <property type="entry name" value="N-terminal nucleophile aminohydrolases (Ntn hydrolases)"/>
    <property type="match status" value="1"/>
</dbReference>
<evidence type="ECO:0000313" key="2">
    <source>
        <dbReference type="EMBL" id="CAH1983298.1"/>
    </source>
</evidence>
<accession>A0A9P0KSV5</accession>
<sequence>MATVGDIVNEAREDIPLNRKKKTNRFYLCDEECMSGSRYINFAFGTLTFIITLALFIQIHYGDYQVVPHGSVATDSYECSEIGTSILKQGGNSIDAAIASAFCLSVTTPHLTGLDAEGKILLYNHKSRAPATVIDFSGPSGTSKYLPRLVLGLAYFHKEYGTMNWKSLVLPAAKLARQGYLVSKMLVQAVSRAHAEDLYGPLEAGQILQHENLGKTLEKIADTTEKELYSHLNGINQPSHSSALKETFYGYNVYVPNTSTGLLLLHNLRQIEQLNVTKEDTERPAFVFNVAKTTQTVYLEEKVSNKFHEGTFSSVSVIDTDELYVSLVTGMYNSFGAGEITVHGYVPDVKNQDKASSRLPIILTDATYICGRRLVFGANTVGQATQLIVSLVIAGKNATDVIEGPRYHMQENGTISVEASRTPAFSGELIKTLETVSPKISPAAEPYPSINIVEKHTDDLISHSDSRGGGIASRY</sequence>
<gene>
    <name evidence="2" type="ORF">ACAOBT_LOCUS15489</name>
</gene>
<dbReference type="InterPro" id="IPR000101">
    <property type="entry name" value="GGT_peptidase"/>
</dbReference>
<dbReference type="PRINTS" id="PR01210">
    <property type="entry name" value="GGTRANSPTASE"/>
</dbReference>
<dbReference type="GO" id="GO:0005886">
    <property type="term" value="C:plasma membrane"/>
    <property type="evidence" value="ECO:0007669"/>
    <property type="project" value="TreeGrafter"/>
</dbReference>
<dbReference type="OrthoDB" id="9977870at2759"/>
<organism evidence="2 3">
    <name type="scientific">Acanthoscelides obtectus</name>
    <name type="common">Bean weevil</name>
    <name type="synonym">Bruchus obtectus</name>
    <dbReference type="NCBI Taxonomy" id="200917"/>
    <lineage>
        <taxon>Eukaryota</taxon>
        <taxon>Metazoa</taxon>
        <taxon>Ecdysozoa</taxon>
        <taxon>Arthropoda</taxon>
        <taxon>Hexapoda</taxon>
        <taxon>Insecta</taxon>
        <taxon>Pterygota</taxon>
        <taxon>Neoptera</taxon>
        <taxon>Endopterygota</taxon>
        <taxon>Coleoptera</taxon>
        <taxon>Polyphaga</taxon>
        <taxon>Cucujiformia</taxon>
        <taxon>Chrysomeloidea</taxon>
        <taxon>Chrysomelidae</taxon>
        <taxon>Bruchinae</taxon>
        <taxon>Bruchini</taxon>
        <taxon>Acanthoscelides</taxon>
    </lineage>
</organism>
<proteinExistence type="predicted"/>
<dbReference type="EMBL" id="CAKOFQ010006936">
    <property type="protein sequence ID" value="CAH1983298.1"/>
    <property type="molecule type" value="Genomic_DNA"/>
</dbReference>
<dbReference type="InterPro" id="IPR029055">
    <property type="entry name" value="Ntn_hydrolases_N"/>
</dbReference>
<keyword evidence="1" id="KW-1133">Transmembrane helix</keyword>
<dbReference type="AlphaFoldDB" id="A0A9P0KSV5"/>
<dbReference type="Pfam" id="PF01019">
    <property type="entry name" value="G_glu_transpept"/>
    <property type="match status" value="2"/>
</dbReference>
<dbReference type="InterPro" id="IPR043137">
    <property type="entry name" value="GGT_ssub_C"/>
</dbReference>
<dbReference type="Gene3D" id="3.60.20.40">
    <property type="match status" value="1"/>
</dbReference>
<protein>
    <submittedName>
        <fullName evidence="2">Uncharacterized protein</fullName>
    </submittedName>
</protein>
<evidence type="ECO:0000313" key="3">
    <source>
        <dbReference type="Proteomes" id="UP001152888"/>
    </source>
</evidence>
<name>A0A9P0KSV5_ACAOB</name>
<keyword evidence="1" id="KW-0812">Transmembrane</keyword>
<reference evidence="2" key="1">
    <citation type="submission" date="2022-03" db="EMBL/GenBank/DDBJ databases">
        <authorList>
            <person name="Sayadi A."/>
        </authorList>
    </citation>
    <scope>NUCLEOTIDE SEQUENCE</scope>
</reference>
<dbReference type="GO" id="GO:0036374">
    <property type="term" value="F:glutathione hydrolase activity"/>
    <property type="evidence" value="ECO:0007669"/>
    <property type="project" value="InterPro"/>
</dbReference>
<keyword evidence="3" id="KW-1185">Reference proteome</keyword>
<dbReference type="Proteomes" id="UP001152888">
    <property type="component" value="Unassembled WGS sequence"/>
</dbReference>
<feature type="transmembrane region" description="Helical" evidence="1">
    <location>
        <begin position="39"/>
        <end position="61"/>
    </location>
</feature>
<dbReference type="PANTHER" id="PTHR11686">
    <property type="entry name" value="GAMMA GLUTAMYL TRANSPEPTIDASE"/>
    <property type="match status" value="1"/>
</dbReference>
<keyword evidence="1" id="KW-0472">Membrane</keyword>
<comment type="caution">
    <text evidence="2">The sequence shown here is derived from an EMBL/GenBank/DDBJ whole genome shotgun (WGS) entry which is preliminary data.</text>
</comment>